<evidence type="ECO:0000256" key="17">
    <source>
        <dbReference type="ARBA" id="ARBA00049551"/>
    </source>
</evidence>
<evidence type="ECO:0000256" key="2">
    <source>
        <dbReference type="ARBA" id="ARBA00004448"/>
    </source>
</evidence>
<evidence type="ECO:0000256" key="9">
    <source>
        <dbReference type="ARBA" id="ARBA00022792"/>
    </source>
</evidence>
<evidence type="ECO:0000256" key="8">
    <source>
        <dbReference type="ARBA" id="ARBA00022692"/>
    </source>
</evidence>
<evidence type="ECO:0000256" key="15">
    <source>
        <dbReference type="ARBA" id="ARBA00023128"/>
    </source>
</evidence>
<dbReference type="InterPro" id="IPR050175">
    <property type="entry name" value="Complex_I_Subunit_2"/>
</dbReference>
<sequence length="331" mass="39590">MKINLSKMSSMMIMLISIIICISSNSWIIMWMMMEINMFTFIPLINKKNLFSSESMMKYFIIQTISSLILFLLILIMWNMKNNPQSLINLMNLCLLMKLGSAPFHLWYIQIIESLNWMNFFILSSLQKIIPLILLNLNSSFLFMIMFMMFNFIMSAPGGMNQNSLKKILGYSSVNHLGWMILTISMNEILWYIYTLMYFMIIMSMSMMFNYMNSNYFNQMFYFNNFKLNLMLFSMSFLSLGGIPPFLMFYPKWMTFNQLINNNQLTILMIMIMSSLTILYFYIQPSYTLMLMNSSKMKWFINMDMNNIKFMIFNFLYNSNFLIMVMMIIYI</sequence>
<dbReference type="Pfam" id="PF00361">
    <property type="entry name" value="Proton_antipo_M"/>
    <property type="match status" value="1"/>
</dbReference>
<keyword evidence="6" id="KW-0813">Transport</keyword>
<keyword evidence="9 18" id="KW-0999">Mitochondrion inner membrane</keyword>
<keyword evidence="8 18" id="KW-0812">Transmembrane</keyword>
<dbReference type="CTD" id="4536"/>
<dbReference type="EMBL" id="OL678031">
    <property type="protein sequence ID" value="UZZ44143.1"/>
    <property type="molecule type" value="Genomic_DNA"/>
</dbReference>
<evidence type="ECO:0000256" key="5">
    <source>
        <dbReference type="ARBA" id="ARBA00021008"/>
    </source>
</evidence>
<dbReference type="GO" id="GO:0006120">
    <property type="term" value="P:mitochondrial electron transport, NADH to ubiquinone"/>
    <property type="evidence" value="ECO:0007669"/>
    <property type="project" value="InterPro"/>
</dbReference>
<feature type="transmembrane region" description="Helical" evidence="18">
    <location>
        <begin position="12"/>
        <end position="34"/>
    </location>
</feature>
<dbReference type="InterPro" id="IPR001750">
    <property type="entry name" value="ND/Mrp_TM"/>
</dbReference>
<dbReference type="InterPro" id="IPR003917">
    <property type="entry name" value="NADH_UbQ_OxRdtase_chain2"/>
</dbReference>
<evidence type="ECO:0000256" key="18">
    <source>
        <dbReference type="RuleBase" id="RU003403"/>
    </source>
</evidence>
<dbReference type="AlphaFoldDB" id="A0A9E8LP06"/>
<accession>A0A9E8LP06</accession>
<feature type="transmembrane region" description="Helical" evidence="18">
    <location>
        <begin position="191"/>
        <end position="209"/>
    </location>
</feature>
<evidence type="ECO:0000256" key="16">
    <source>
        <dbReference type="ARBA" id="ARBA00023136"/>
    </source>
</evidence>
<keyword evidence="13 18" id="KW-0520">NAD</keyword>
<feature type="transmembrane region" description="Helical" evidence="18">
    <location>
        <begin position="59"/>
        <end position="78"/>
    </location>
</feature>
<dbReference type="PANTHER" id="PTHR46552">
    <property type="entry name" value="NADH-UBIQUINONE OXIDOREDUCTASE CHAIN 2"/>
    <property type="match status" value="1"/>
</dbReference>
<name>A0A9E8LP06_9NEOP</name>
<evidence type="ECO:0000256" key="11">
    <source>
        <dbReference type="ARBA" id="ARBA00022982"/>
    </source>
</evidence>
<evidence type="ECO:0000256" key="13">
    <source>
        <dbReference type="ARBA" id="ARBA00023027"/>
    </source>
</evidence>
<dbReference type="GO" id="GO:0008137">
    <property type="term" value="F:NADH dehydrogenase (ubiquinone) activity"/>
    <property type="evidence" value="ECO:0007669"/>
    <property type="project" value="UniProtKB-EC"/>
</dbReference>
<feature type="transmembrane region" description="Helical" evidence="18">
    <location>
        <begin position="168"/>
        <end position="185"/>
    </location>
</feature>
<comment type="subcellular location">
    <subcellularLocation>
        <location evidence="2 18">Mitochondrion inner membrane</location>
        <topology evidence="2 18">Multi-pass membrane protein</topology>
    </subcellularLocation>
</comment>
<evidence type="ECO:0000256" key="6">
    <source>
        <dbReference type="ARBA" id="ARBA00022448"/>
    </source>
</evidence>
<evidence type="ECO:0000259" key="19">
    <source>
        <dbReference type="Pfam" id="PF00361"/>
    </source>
</evidence>
<evidence type="ECO:0000313" key="20">
    <source>
        <dbReference type="EMBL" id="UZZ44143.1"/>
    </source>
</evidence>
<feature type="transmembrane region" description="Helical" evidence="18">
    <location>
        <begin position="129"/>
        <end position="156"/>
    </location>
</feature>
<feature type="transmembrane region" description="Helical" evidence="18">
    <location>
        <begin position="90"/>
        <end position="109"/>
    </location>
</feature>
<evidence type="ECO:0000256" key="7">
    <source>
        <dbReference type="ARBA" id="ARBA00022660"/>
    </source>
</evidence>
<dbReference type="PANTHER" id="PTHR46552:SF1">
    <property type="entry name" value="NADH-UBIQUINONE OXIDOREDUCTASE CHAIN 2"/>
    <property type="match status" value="1"/>
</dbReference>
<comment type="similarity">
    <text evidence="3 18">Belongs to the complex I subunit 2 family.</text>
</comment>
<keyword evidence="16 18" id="KW-0472">Membrane</keyword>
<feature type="transmembrane region" description="Helical" evidence="18">
    <location>
        <begin position="230"/>
        <end position="250"/>
    </location>
</feature>
<dbReference type="RefSeq" id="YP_010586355.1">
    <property type="nucleotide sequence ID" value="NC_069269.1"/>
</dbReference>
<keyword evidence="12 18" id="KW-1133">Transmembrane helix</keyword>
<evidence type="ECO:0000256" key="10">
    <source>
        <dbReference type="ARBA" id="ARBA00022967"/>
    </source>
</evidence>
<evidence type="ECO:0000256" key="3">
    <source>
        <dbReference type="ARBA" id="ARBA00007012"/>
    </source>
</evidence>
<organism evidence="20">
    <name type="scientific">Melanotrichia acclivopennis</name>
    <dbReference type="NCBI Taxonomy" id="2904888"/>
    <lineage>
        <taxon>Eukaryota</taxon>
        <taxon>Metazoa</taxon>
        <taxon>Ecdysozoa</taxon>
        <taxon>Arthropoda</taxon>
        <taxon>Hexapoda</taxon>
        <taxon>Insecta</taxon>
        <taxon>Pterygota</taxon>
        <taxon>Neoptera</taxon>
        <taxon>Endopterygota</taxon>
        <taxon>Trichoptera</taxon>
        <taxon>Annulipalpia</taxon>
        <taxon>Psychomyioidea</taxon>
        <taxon>Xiphocentronidae</taxon>
        <taxon>Xiphocentroninae</taxon>
        <taxon>Melanotrichia</taxon>
    </lineage>
</organism>
<comment type="catalytic activity">
    <reaction evidence="17 18">
        <text>a ubiquinone + NADH + 5 H(+)(in) = a ubiquinol + NAD(+) + 4 H(+)(out)</text>
        <dbReference type="Rhea" id="RHEA:29091"/>
        <dbReference type="Rhea" id="RHEA-COMP:9565"/>
        <dbReference type="Rhea" id="RHEA-COMP:9566"/>
        <dbReference type="ChEBI" id="CHEBI:15378"/>
        <dbReference type="ChEBI" id="CHEBI:16389"/>
        <dbReference type="ChEBI" id="CHEBI:17976"/>
        <dbReference type="ChEBI" id="CHEBI:57540"/>
        <dbReference type="ChEBI" id="CHEBI:57945"/>
        <dbReference type="EC" id="7.1.1.2"/>
    </reaction>
</comment>
<protein>
    <recommendedName>
        <fullName evidence="5 18">NADH-ubiquinone oxidoreductase chain 2</fullName>
        <ecNumber evidence="4 18">7.1.1.2</ecNumber>
    </recommendedName>
</protein>
<feature type="domain" description="NADH:quinone oxidoreductase/Mrp antiporter transmembrane" evidence="19">
    <location>
        <begin position="24"/>
        <end position="276"/>
    </location>
</feature>
<feature type="transmembrane region" description="Helical" evidence="18">
    <location>
        <begin position="265"/>
        <end position="289"/>
    </location>
</feature>
<dbReference type="PRINTS" id="PR01436">
    <property type="entry name" value="NADHDHGNASE2"/>
</dbReference>
<reference evidence="20" key="2">
    <citation type="journal article" date="2022" name="Syst. Entomol.">
        <title>Massive gene rearrangements of mitochondrial genomes and implications for the phylogeny of Trichoptera (Insecta).</title>
        <authorList>
            <person name="Ge X."/>
            <person name="Peng L."/>
            <person name="Vogler A.P."/>
            <person name="Morse J.C."/>
            <person name="Yang L."/>
            <person name="Sun C."/>
            <person name="Wang B."/>
        </authorList>
    </citation>
    <scope>NUCLEOTIDE SEQUENCE</scope>
</reference>
<keyword evidence="15 18" id="KW-0496">Mitochondrion</keyword>
<evidence type="ECO:0000256" key="1">
    <source>
        <dbReference type="ARBA" id="ARBA00003257"/>
    </source>
</evidence>
<comment type="function">
    <text evidence="1">Core subunit of the mitochondrial membrane respiratory chain NADH dehydrogenase (Complex I) that is believed to belong to the minimal assembly required for catalysis. Complex I functions in the transfer of electrons from NADH to the respiratory chain. The immediate electron acceptor for the enzyme is believed to be ubiquinone.</text>
</comment>
<keyword evidence="10 18" id="KW-1278">Translocase</keyword>
<proteinExistence type="inferred from homology"/>
<geneLocation type="mitochondrion" evidence="20"/>
<feature type="transmembrane region" description="Helical" evidence="18">
    <location>
        <begin position="310"/>
        <end position="330"/>
    </location>
</feature>
<comment type="function">
    <text evidence="18">Core subunit of the mitochondrial membrane respiratory chain NADH dehydrogenase (Complex I) which catalyzes electron transfer from NADH through the respiratory chain, using ubiquinone as an electron acceptor. Essential for the catalytic activity and assembly of complex I.</text>
</comment>
<dbReference type="EC" id="7.1.1.2" evidence="4 18"/>
<keyword evidence="7 18" id="KW-0679">Respiratory chain</keyword>
<evidence type="ECO:0000256" key="14">
    <source>
        <dbReference type="ARBA" id="ARBA00023075"/>
    </source>
</evidence>
<gene>
    <name evidence="20" type="primary">ND2</name>
</gene>
<keyword evidence="11 18" id="KW-0249">Electron transport</keyword>
<keyword evidence="14 18" id="KW-0830">Ubiquinone</keyword>
<evidence type="ECO:0000256" key="12">
    <source>
        <dbReference type="ARBA" id="ARBA00022989"/>
    </source>
</evidence>
<dbReference type="GeneID" id="77426017"/>
<dbReference type="GO" id="GO:0005743">
    <property type="term" value="C:mitochondrial inner membrane"/>
    <property type="evidence" value="ECO:0007669"/>
    <property type="project" value="UniProtKB-SubCell"/>
</dbReference>
<reference evidence="20" key="1">
    <citation type="submission" date="2021-11" db="EMBL/GenBank/DDBJ databases">
        <authorList>
            <person name="Ge X.-Y."/>
            <person name="Peng L."/>
            <person name="Sun C.-H."/>
            <person name="Wang B.-X."/>
        </authorList>
    </citation>
    <scope>NUCLEOTIDE SEQUENCE</scope>
</reference>
<evidence type="ECO:0000256" key="4">
    <source>
        <dbReference type="ARBA" id="ARBA00012944"/>
    </source>
</evidence>